<dbReference type="KEGG" id="spsw:Sps_05108"/>
<dbReference type="NCBIfam" id="TIGR04219">
    <property type="entry name" value="OMP_w_GlyGly"/>
    <property type="match status" value="1"/>
</dbReference>
<evidence type="ECO:0000313" key="3">
    <source>
        <dbReference type="Proteomes" id="UP000189545"/>
    </source>
</evidence>
<feature type="chain" id="PRO_5012436051" evidence="1">
    <location>
        <begin position="22"/>
        <end position="249"/>
    </location>
</feature>
<dbReference type="RefSeq" id="WP_077755003.1">
    <property type="nucleotide sequence ID" value="NZ_CP014782.1"/>
</dbReference>
<feature type="signal peptide" evidence="1">
    <location>
        <begin position="1"/>
        <end position="21"/>
    </location>
</feature>
<proteinExistence type="predicted"/>
<dbReference type="Proteomes" id="UP000189545">
    <property type="component" value="Chromosome"/>
</dbReference>
<dbReference type="EMBL" id="CP014782">
    <property type="protein sequence ID" value="AQS40177.1"/>
    <property type="molecule type" value="Genomic_DNA"/>
</dbReference>
<evidence type="ECO:0000256" key="1">
    <source>
        <dbReference type="SAM" id="SignalP"/>
    </source>
</evidence>
<organism evidence="2 3">
    <name type="scientific">Shewanella psychrophila</name>
    <dbReference type="NCBI Taxonomy" id="225848"/>
    <lineage>
        <taxon>Bacteria</taxon>
        <taxon>Pseudomonadati</taxon>
        <taxon>Pseudomonadota</taxon>
        <taxon>Gammaproteobacteria</taxon>
        <taxon>Alteromonadales</taxon>
        <taxon>Shewanellaceae</taxon>
        <taxon>Shewanella</taxon>
    </lineage>
</organism>
<dbReference type="OrthoDB" id="6708408at2"/>
<protein>
    <submittedName>
        <fullName evidence="2">Outer membrane protein</fullName>
    </submittedName>
</protein>
<dbReference type="STRING" id="225848.Sps_05108"/>
<reference evidence="2 3" key="1">
    <citation type="submission" date="2016-03" db="EMBL/GenBank/DDBJ databases">
        <title>Complete genome sequence of Shewanella psychrophila WP2, a deep sea bacterium isolated from west Pacific sediment.</title>
        <authorList>
            <person name="Xu G."/>
            <person name="Jian H."/>
        </authorList>
    </citation>
    <scope>NUCLEOTIDE SEQUENCE [LARGE SCALE GENOMIC DNA]</scope>
    <source>
        <strain evidence="2 3">WP2</strain>
    </source>
</reference>
<sequence>MKKTLLACALLGAFVGTSAQAASLIGFKVGGDYWKADTSGTFAENGQSQQGFNYSSSSQGSLWVAIEHPIPLVPNVKIRENRLDASGSSVADGFDFGGQTYTGDINTSSDLSNTDFILYYELLDNDLVALDVGAAYKKMHGSFRVSDKATSGRVNSEIEMDSGIVMAYADAQVGIPGLGLYGFADVMIGVDESSVYDYSVGLGWQFDGVALDTKVRVGYRDFNFDVNDFDGVTANTQFKGYFAGVELVF</sequence>
<accession>A0A1S6HX78</accession>
<dbReference type="InterPro" id="IPR026387">
    <property type="entry name" value="OMP_w_GlyGly"/>
</dbReference>
<keyword evidence="1" id="KW-0732">Signal</keyword>
<dbReference type="AlphaFoldDB" id="A0A1S6HX78"/>
<gene>
    <name evidence="2" type="ORF">Sps_05108</name>
</gene>
<name>A0A1S6HX78_9GAMM</name>
<keyword evidence="3" id="KW-1185">Reference proteome</keyword>
<evidence type="ECO:0000313" key="2">
    <source>
        <dbReference type="EMBL" id="AQS40177.1"/>
    </source>
</evidence>